<sequence>MPDHAQRPAPASGKVLPELAPPLEFAYFRTWHDRAVDPARPNSFADVPPEIDVVFVFPDYTPDDSPFWATLRDEYVPHLHAQGTRVVRTVDIGAILDPAVPATPEGFRAHAEHLVATLVDACGLDGLDVDMERTLSEAETARASGVFRELARLIGPLSGTGKLFIYDTNRDGSVPLFRQAADCFDFVLVQSYGRSLSSLQGTWDSFAGQIDPAQYLIGFSFYEERSTNLWGDAEEPFETSRAAAYADWQPAGETKGGIFSYAVDRDGVAEGDDEIRRTDYSWSIRLKERMLAGS</sequence>
<evidence type="ECO:0000259" key="7">
    <source>
        <dbReference type="Pfam" id="PF23916"/>
    </source>
</evidence>
<dbReference type="OrthoDB" id="7183084at2"/>
<comment type="catalytic activity">
    <reaction evidence="6">
        <text>an N(4)-(oligosaccharide-(1-&gt;3)-[oligosaccharide-(1-&gt;6)]-beta-D-Man-(1-&gt;4)-beta-D-GlcNAc-(1-&gt;4)-alpha-D-GlcNAc)-L-asparaginyl-[protein] + H2O = an oligosaccharide-(1-&gt;3)-[oligosaccharide-(1-&gt;6)]-beta-D-Man-(1-&gt;4)-D-GlcNAc + N(4)-(N-acetyl-beta-D-glucosaminyl)-L-asparaginyl-[protein]</text>
        <dbReference type="Rhea" id="RHEA:73067"/>
        <dbReference type="Rhea" id="RHEA-COMP:12603"/>
        <dbReference type="Rhea" id="RHEA-COMP:18176"/>
        <dbReference type="ChEBI" id="CHEBI:15377"/>
        <dbReference type="ChEBI" id="CHEBI:132248"/>
        <dbReference type="ChEBI" id="CHEBI:192714"/>
        <dbReference type="ChEBI" id="CHEBI:192715"/>
        <dbReference type="EC" id="3.2.1.96"/>
    </reaction>
</comment>
<dbReference type="InterPro" id="IPR057016">
    <property type="entry name" value="EndoS_F2-like_TIM-barrel"/>
</dbReference>
<dbReference type="eggNOG" id="COG3469">
    <property type="taxonomic scope" value="Bacteria"/>
</dbReference>
<dbReference type="InterPro" id="IPR017853">
    <property type="entry name" value="GH"/>
</dbReference>
<dbReference type="PATRIC" id="fig|396014.3.peg.840"/>
<keyword evidence="3" id="KW-0732">Signal</keyword>
<dbReference type="SUPFAM" id="SSF51445">
    <property type="entry name" value="(Trans)glycosidases"/>
    <property type="match status" value="1"/>
</dbReference>
<evidence type="ECO:0000313" key="8">
    <source>
        <dbReference type="EMBL" id="EWS82272.1"/>
    </source>
</evidence>
<protein>
    <recommendedName>
        <fullName evidence="2">mannosyl-glycoprotein endo-beta-N-acetylglucosaminidase</fullName>
        <ecNumber evidence="2">3.2.1.96</ecNumber>
    </recommendedName>
</protein>
<dbReference type="Pfam" id="PF23916">
    <property type="entry name" value="TIM-barrel_EndoS"/>
    <property type="match status" value="1"/>
</dbReference>
<comment type="similarity">
    <text evidence="1">Belongs to the glycosyl hydrolase 18 family.</text>
</comment>
<dbReference type="GO" id="GO:0033925">
    <property type="term" value="F:mannosyl-glycoprotein endo-beta-N-acetylglucosaminidase activity"/>
    <property type="evidence" value="ECO:0007669"/>
    <property type="project" value="UniProtKB-EC"/>
</dbReference>
<evidence type="ECO:0000256" key="4">
    <source>
        <dbReference type="ARBA" id="ARBA00022801"/>
    </source>
</evidence>
<dbReference type="Proteomes" id="UP000023067">
    <property type="component" value="Unassembled WGS sequence"/>
</dbReference>
<evidence type="ECO:0000256" key="3">
    <source>
        <dbReference type="ARBA" id="ARBA00022729"/>
    </source>
</evidence>
<keyword evidence="4" id="KW-0378">Hydrolase</keyword>
<dbReference type="EMBL" id="JDYK01000003">
    <property type="protein sequence ID" value="EWS82272.1"/>
    <property type="molecule type" value="Genomic_DNA"/>
</dbReference>
<keyword evidence="5" id="KW-0326">Glycosidase</keyword>
<comment type="caution">
    <text evidence="8">The sequence shown here is derived from an EMBL/GenBank/DDBJ whole genome shotgun (WGS) entry which is preliminary data.</text>
</comment>
<accession>Z9JWW0</accession>
<proteinExistence type="inferred from homology"/>
<keyword evidence="9" id="KW-1185">Reference proteome</keyword>
<evidence type="ECO:0000256" key="5">
    <source>
        <dbReference type="ARBA" id="ARBA00023295"/>
    </source>
</evidence>
<dbReference type="STRING" id="396014.BF93_11660"/>
<dbReference type="RefSeq" id="WP_051486503.1">
    <property type="nucleotide sequence ID" value="NZ_BAAAOW010000014.1"/>
</dbReference>
<organism evidence="8 9">
    <name type="scientific">Brachybacterium phenoliresistens</name>
    <dbReference type="NCBI Taxonomy" id="396014"/>
    <lineage>
        <taxon>Bacteria</taxon>
        <taxon>Bacillati</taxon>
        <taxon>Actinomycetota</taxon>
        <taxon>Actinomycetes</taxon>
        <taxon>Micrococcales</taxon>
        <taxon>Dermabacteraceae</taxon>
        <taxon>Brachybacterium</taxon>
    </lineage>
</organism>
<evidence type="ECO:0000256" key="6">
    <source>
        <dbReference type="ARBA" id="ARBA00034414"/>
    </source>
</evidence>
<reference evidence="8 9" key="1">
    <citation type="submission" date="2014-02" db="EMBL/GenBank/DDBJ databases">
        <title>Genome sequence of Brachybacterium phenoliresistens strain W13A50.</title>
        <authorList>
            <person name="Wang X."/>
        </authorList>
    </citation>
    <scope>NUCLEOTIDE SEQUENCE [LARGE SCALE GENOMIC DNA]</scope>
    <source>
        <strain evidence="8 9">W13A50</strain>
    </source>
</reference>
<dbReference type="HOGENOM" id="CLU_055072_1_0_11"/>
<evidence type="ECO:0000313" key="9">
    <source>
        <dbReference type="Proteomes" id="UP000023067"/>
    </source>
</evidence>
<dbReference type="Gene3D" id="3.20.20.80">
    <property type="entry name" value="Glycosidases"/>
    <property type="match status" value="1"/>
</dbReference>
<dbReference type="EC" id="3.2.1.96" evidence="2"/>
<feature type="domain" description="Endo-beta-N-acetylglucosaminidase EndoS/F2-like TIM-barrel" evidence="7">
    <location>
        <begin position="26"/>
        <end position="260"/>
    </location>
</feature>
<gene>
    <name evidence="8" type="ORF">BF93_11660</name>
</gene>
<dbReference type="AlphaFoldDB" id="Z9JWW0"/>
<evidence type="ECO:0000256" key="2">
    <source>
        <dbReference type="ARBA" id="ARBA00012566"/>
    </source>
</evidence>
<name>Z9JWW0_9MICO</name>
<evidence type="ECO:0000256" key="1">
    <source>
        <dbReference type="ARBA" id="ARBA00009336"/>
    </source>
</evidence>